<organism evidence="4 5">
    <name type="scientific">Lolium multiflorum</name>
    <name type="common">Italian ryegrass</name>
    <name type="synonym">Lolium perenne subsp. multiflorum</name>
    <dbReference type="NCBI Taxonomy" id="4521"/>
    <lineage>
        <taxon>Eukaryota</taxon>
        <taxon>Viridiplantae</taxon>
        <taxon>Streptophyta</taxon>
        <taxon>Embryophyta</taxon>
        <taxon>Tracheophyta</taxon>
        <taxon>Spermatophyta</taxon>
        <taxon>Magnoliopsida</taxon>
        <taxon>Liliopsida</taxon>
        <taxon>Poales</taxon>
        <taxon>Poaceae</taxon>
        <taxon>BOP clade</taxon>
        <taxon>Pooideae</taxon>
        <taxon>Poodae</taxon>
        <taxon>Poeae</taxon>
        <taxon>Poeae Chloroplast Group 2 (Poeae type)</taxon>
        <taxon>Loliodinae</taxon>
        <taxon>Loliinae</taxon>
        <taxon>Lolium</taxon>
    </lineage>
</organism>
<dbReference type="InterPro" id="IPR005299">
    <property type="entry name" value="MeTrfase_7"/>
</dbReference>
<keyword evidence="2" id="KW-0460">Magnesium</keyword>
<dbReference type="GO" id="GO:0008168">
    <property type="term" value="F:methyltransferase activity"/>
    <property type="evidence" value="ECO:0007669"/>
    <property type="project" value="InterPro"/>
</dbReference>
<evidence type="ECO:0000256" key="3">
    <source>
        <dbReference type="SAM" id="MobiDB-lite"/>
    </source>
</evidence>
<evidence type="ECO:0000313" key="5">
    <source>
        <dbReference type="Proteomes" id="UP001231189"/>
    </source>
</evidence>
<dbReference type="EMBL" id="JAUUTY010000007">
    <property type="protein sequence ID" value="KAK1609831.1"/>
    <property type="molecule type" value="Genomic_DNA"/>
</dbReference>
<sequence length="356" mass="39742">MASKQMVFMNQGEGETSYARNSSSQGGLQKRMKPLIEAAIKDLCTLYPQKMVIADLGCSSGPNAIALVSFAVEAINNHCVQFEQPPQEVCVLLSDLPGNDFNAVVKGLVTLSESNKPGLVTVGIIPGSFYERLFTSGSVHLFCSSNCQNWLSEAPEDLRRNLVPAYDVDEHARHERLHMVSEAYARQFRKDFTLFLELRAKELVSGGRMVISLVGNRSDDHASQFTHLWEMFAKILCVMASEGVIDRAKFNSFYVPLYGPTDKELREIIQEEGSFSISDVQVHDRSSSLNNPNTTASWVANQLRAAFEPIVVQHFGEVMDEFVRTAKRRWSVEGSLEEELARYPRAQLVVSLAKKA</sequence>
<dbReference type="PANTHER" id="PTHR31009">
    <property type="entry name" value="S-ADENOSYL-L-METHIONINE:CARBOXYL METHYLTRANSFERASE FAMILY PROTEIN"/>
    <property type="match status" value="1"/>
</dbReference>
<protein>
    <submittedName>
        <fullName evidence="4">Uncharacterized protein</fullName>
    </submittedName>
</protein>
<dbReference type="SUPFAM" id="SSF53335">
    <property type="entry name" value="S-adenosyl-L-methionine-dependent methyltransferases"/>
    <property type="match status" value="1"/>
</dbReference>
<dbReference type="Pfam" id="PF03492">
    <property type="entry name" value="Methyltransf_7"/>
    <property type="match status" value="1"/>
</dbReference>
<reference evidence="4" key="1">
    <citation type="submission" date="2023-07" db="EMBL/GenBank/DDBJ databases">
        <title>A chromosome-level genome assembly of Lolium multiflorum.</title>
        <authorList>
            <person name="Chen Y."/>
            <person name="Copetti D."/>
            <person name="Kolliker R."/>
            <person name="Studer B."/>
        </authorList>
    </citation>
    <scope>NUCLEOTIDE SEQUENCE</scope>
    <source>
        <strain evidence="4">02402/16</strain>
        <tissue evidence="4">Leaf</tissue>
    </source>
</reference>
<keyword evidence="1" id="KW-0479">Metal-binding</keyword>
<dbReference type="Proteomes" id="UP001231189">
    <property type="component" value="Unassembled WGS sequence"/>
</dbReference>
<dbReference type="InterPro" id="IPR029063">
    <property type="entry name" value="SAM-dependent_MTases_sf"/>
</dbReference>
<proteinExistence type="predicted"/>
<dbReference type="Gene3D" id="1.10.1200.270">
    <property type="entry name" value="Methyltransferase, alpha-helical capping domain"/>
    <property type="match status" value="1"/>
</dbReference>
<evidence type="ECO:0000313" key="4">
    <source>
        <dbReference type="EMBL" id="KAK1609831.1"/>
    </source>
</evidence>
<name>A0AAD8VLK3_LOLMU</name>
<dbReference type="InterPro" id="IPR042086">
    <property type="entry name" value="MeTrfase_capping"/>
</dbReference>
<gene>
    <name evidence="4" type="ORF">QYE76_033504</name>
</gene>
<evidence type="ECO:0000256" key="2">
    <source>
        <dbReference type="ARBA" id="ARBA00022842"/>
    </source>
</evidence>
<feature type="region of interest" description="Disordered" evidence="3">
    <location>
        <begin position="1"/>
        <end position="26"/>
    </location>
</feature>
<comment type="caution">
    <text evidence="4">The sequence shown here is derived from an EMBL/GenBank/DDBJ whole genome shotgun (WGS) entry which is preliminary data.</text>
</comment>
<dbReference type="AlphaFoldDB" id="A0AAD8VLK3"/>
<accession>A0AAD8VLK3</accession>
<keyword evidence="5" id="KW-1185">Reference proteome</keyword>
<dbReference type="GO" id="GO:0046872">
    <property type="term" value="F:metal ion binding"/>
    <property type="evidence" value="ECO:0007669"/>
    <property type="project" value="UniProtKB-KW"/>
</dbReference>
<evidence type="ECO:0000256" key="1">
    <source>
        <dbReference type="ARBA" id="ARBA00022723"/>
    </source>
</evidence>
<dbReference type="Gene3D" id="3.40.50.150">
    <property type="entry name" value="Vaccinia Virus protein VP39"/>
    <property type="match status" value="1"/>
</dbReference>